<evidence type="ECO:0000256" key="13">
    <source>
        <dbReference type="PROSITE-ProRule" id="PRU00706"/>
    </source>
</evidence>
<evidence type="ECO:0000256" key="12">
    <source>
        <dbReference type="HAMAP-Rule" id="MF_00451"/>
    </source>
</evidence>
<comment type="similarity">
    <text evidence="2 12 13 14">Belongs to the NDK family.</text>
</comment>
<dbReference type="InterPro" id="IPR023005">
    <property type="entry name" value="Nucleoside_diP_kinase_AS"/>
</dbReference>
<evidence type="ECO:0000256" key="7">
    <source>
        <dbReference type="ARBA" id="ARBA00022741"/>
    </source>
</evidence>
<keyword evidence="10 12" id="KW-0460">Magnesium</keyword>
<dbReference type="GO" id="GO:0006241">
    <property type="term" value="P:CTP biosynthetic process"/>
    <property type="evidence" value="ECO:0007669"/>
    <property type="project" value="UniProtKB-UniRule"/>
</dbReference>
<comment type="subunit">
    <text evidence="12">Homotetramer.</text>
</comment>
<feature type="binding site" evidence="12 13">
    <location>
        <position position="9"/>
    </location>
    <ligand>
        <name>ATP</name>
        <dbReference type="ChEBI" id="CHEBI:30616"/>
    </ligand>
</feature>
<reference evidence="17 18" key="1">
    <citation type="submission" date="2019-07" db="EMBL/GenBank/DDBJ databases">
        <title>Genomic Encyclopedia of Type Strains, Phase I: the one thousand microbial genomes (KMG-I) project.</title>
        <authorList>
            <person name="Kyrpides N."/>
        </authorList>
    </citation>
    <scope>NUCLEOTIDE SEQUENCE [LARGE SCALE GENOMIC DNA]</scope>
    <source>
        <strain evidence="17 18">DSM 13558</strain>
    </source>
</reference>
<feature type="active site" description="Pros-phosphohistidine intermediate" evidence="12 13">
    <location>
        <position position="115"/>
    </location>
</feature>
<evidence type="ECO:0000256" key="5">
    <source>
        <dbReference type="ARBA" id="ARBA00022679"/>
    </source>
</evidence>
<dbReference type="OrthoDB" id="9801161at2"/>
<comment type="cofactor">
    <cofactor evidence="1 12">
        <name>Mg(2+)</name>
        <dbReference type="ChEBI" id="CHEBI:18420"/>
    </cofactor>
</comment>
<gene>
    <name evidence="12" type="primary">ndk</name>
    <name evidence="17" type="ORF">LY60_01850</name>
</gene>
<dbReference type="Gene3D" id="3.30.70.141">
    <property type="entry name" value="Nucleoside diphosphate kinase-like domain"/>
    <property type="match status" value="1"/>
</dbReference>
<name>A0A562JBH9_9FIRM</name>
<keyword evidence="12" id="KW-0963">Cytoplasm</keyword>
<evidence type="ECO:0000256" key="8">
    <source>
        <dbReference type="ARBA" id="ARBA00022777"/>
    </source>
</evidence>
<proteinExistence type="inferred from homology"/>
<dbReference type="Proteomes" id="UP000315343">
    <property type="component" value="Unassembled WGS sequence"/>
</dbReference>
<evidence type="ECO:0000256" key="14">
    <source>
        <dbReference type="RuleBase" id="RU004011"/>
    </source>
</evidence>
<sequence length="135" mass="15014">MEKTLVLIKPDAVERKLMGEIISAYEKKGLHICALKLMTPSEEIAEEHYAEHKGKAFFSNLIEFLKRGEVCAMIVEGENAVEAVRKINGATDPLNAEAGSIRGTYAMSKSENCVHGSDSKESAKREIKIWFPECQ</sequence>
<dbReference type="PROSITE" id="PS51374">
    <property type="entry name" value="NDPK_LIKE"/>
    <property type="match status" value="1"/>
</dbReference>
<accession>A0A562JBH9</accession>
<comment type="function">
    <text evidence="12">Major role in the synthesis of nucleoside triphosphates other than ATP. The ATP gamma phosphate is transferred to the NDP beta phosphate via a ping-pong mechanism, using a phosphorylated active-site intermediate.</text>
</comment>
<evidence type="ECO:0000313" key="18">
    <source>
        <dbReference type="Proteomes" id="UP000315343"/>
    </source>
</evidence>
<dbReference type="PRINTS" id="PR01243">
    <property type="entry name" value="NUCDPKINASE"/>
</dbReference>
<dbReference type="RefSeq" id="WP_145082570.1">
    <property type="nucleotide sequence ID" value="NZ_JAYFNS010000003.1"/>
</dbReference>
<organism evidence="17 18">
    <name type="scientific">Sedimentibacter saalensis</name>
    <dbReference type="NCBI Taxonomy" id="130788"/>
    <lineage>
        <taxon>Bacteria</taxon>
        <taxon>Bacillati</taxon>
        <taxon>Bacillota</taxon>
        <taxon>Tissierellia</taxon>
        <taxon>Sedimentibacter</taxon>
    </lineage>
</organism>
<protein>
    <recommendedName>
        <fullName evidence="4 12">Nucleoside diphosphate kinase</fullName>
        <shortName evidence="12">NDK</shortName>
        <shortName evidence="12">NDP kinase</shortName>
        <ecNumber evidence="3 12">2.7.4.6</ecNumber>
    </recommendedName>
    <alternativeName>
        <fullName evidence="12">Nucleoside-2-P kinase</fullName>
    </alternativeName>
</protein>
<dbReference type="GO" id="GO:0005524">
    <property type="term" value="F:ATP binding"/>
    <property type="evidence" value="ECO:0007669"/>
    <property type="project" value="UniProtKB-UniRule"/>
</dbReference>
<keyword evidence="6 12" id="KW-0479">Metal-binding</keyword>
<feature type="domain" description="Nucleoside diphosphate kinase-like" evidence="16">
    <location>
        <begin position="1"/>
        <end position="135"/>
    </location>
</feature>
<feature type="binding site" evidence="12 13">
    <location>
        <position position="112"/>
    </location>
    <ligand>
        <name>ATP</name>
        <dbReference type="ChEBI" id="CHEBI:30616"/>
    </ligand>
</feature>
<dbReference type="PROSITE" id="PS00469">
    <property type="entry name" value="NDPK"/>
    <property type="match status" value="1"/>
</dbReference>
<evidence type="ECO:0000256" key="6">
    <source>
        <dbReference type="ARBA" id="ARBA00022723"/>
    </source>
</evidence>
<evidence type="ECO:0000256" key="10">
    <source>
        <dbReference type="ARBA" id="ARBA00022842"/>
    </source>
</evidence>
<evidence type="ECO:0000313" key="17">
    <source>
        <dbReference type="EMBL" id="TWH80588.1"/>
    </source>
</evidence>
<keyword evidence="9 12" id="KW-0067">ATP-binding</keyword>
<dbReference type="InterPro" id="IPR036850">
    <property type="entry name" value="NDK-like_dom_sf"/>
</dbReference>
<dbReference type="EMBL" id="VLKH01000004">
    <property type="protein sequence ID" value="TWH80588.1"/>
    <property type="molecule type" value="Genomic_DNA"/>
</dbReference>
<dbReference type="SUPFAM" id="SSF54919">
    <property type="entry name" value="Nucleoside diphosphate kinase, NDK"/>
    <property type="match status" value="1"/>
</dbReference>
<dbReference type="SMART" id="SM00562">
    <property type="entry name" value="NDK"/>
    <property type="match status" value="1"/>
</dbReference>
<feature type="binding site" evidence="12 13">
    <location>
        <position position="91"/>
    </location>
    <ligand>
        <name>ATP</name>
        <dbReference type="ChEBI" id="CHEBI:30616"/>
    </ligand>
</feature>
<evidence type="ECO:0000256" key="4">
    <source>
        <dbReference type="ARBA" id="ARBA00017632"/>
    </source>
</evidence>
<evidence type="ECO:0000256" key="2">
    <source>
        <dbReference type="ARBA" id="ARBA00008142"/>
    </source>
</evidence>
<evidence type="ECO:0000256" key="1">
    <source>
        <dbReference type="ARBA" id="ARBA00001946"/>
    </source>
</evidence>
<dbReference type="InterPro" id="IPR034907">
    <property type="entry name" value="NDK-like_dom"/>
</dbReference>
<dbReference type="GO" id="GO:0006228">
    <property type="term" value="P:UTP biosynthetic process"/>
    <property type="evidence" value="ECO:0007669"/>
    <property type="project" value="UniProtKB-UniRule"/>
</dbReference>
<comment type="catalytic activity">
    <reaction evidence="12">
        <text>a ribonucleoside 5'-diphosphate + ATP = a ribonucleoside 5'-triphosphate + ADP</text>
        <dbReference type="Rhea" id="RHEA:18113"/>
        <dbReference type="ChEBI" id="CHEBI:30616"/>
        <dbReference type="ChEBI" id="CHEBI:57930"/>
        <dbReference type="ChEBI" id="CHEBI:61557"/>
        <dbReference type="ChEBI" id="CHEBI:456216"/>
        <dbReference type="EC" id="2.7.4.6"/>
    </reaction>
</comment>
<feature type="binding site" evidence="12 13">
    <location>
        <position position="57"/>
    </location>
    <ligand>
        <name>ATP</name>
        <dbReference type="ChEBI" id="CHEBI:30616"/>
    </ligand>
</feature>
<feature type="binding site" evidence="12 13">
    <location>
        <position position="102"/>
    </location>
    <ligand>
        <name>ATP</name>
        <dbReference type="ChEBI" id="CHEBI:30616"/>
    </ligand>
</feature>
<evidence type="ECO:0000256" key="11">
    <source>
        <dbReference type="ARBA" id="ARBA00023080"/>
    </source>
</evidence>
<evidence type="ECO:0000256" key="9">
    <source>
        <dbReference type="ARBA" id="ARBA00022840"/>
    </source>
</evidence>
<dbReference type="GO" id="GO:0004550">
    <property type="term" value="F:nucleoside diphosphate kinase activity"/>
    <property type="evidence" value="ECO:0007669"/>
    <property type="project" value="UniProtKB-UniRule"/>
</dbReference>
<dbReference type="AlphaFoldDB" id="A0A562JBH9"/>
<evidence type="ECO:0000259" key="16">
    <source>
        <dbReference type="SMART" id="SM00562"/>
    </source>
</evidence>
<dbReference type="NCBIfam" id="NF001908">
    <property type="entry name" value="PRK00668.1"/>
    <property type="match status" value="1"/>
</dbReference>
<dbReference type="HAMAP" id="MF_00451">
    <property type="entry name" value="NDP_kinase"/>
    <property type="match status" value="1"/>
</dbReference>
<feature type="binding site" evidence="12 13">
    <location>
        <position position="85"/>
    </location>
    <ligand>
        <name>ATP</name>
        <dbReference type="ChEBI" id="CHEBI:30616"/>
    </ligand>
</feature>
<dbReference type="FunFam" id="3.30.70.141:FF:000003">
    <property type="entry name" value="Nucleoside diphosphate kinase"/>
    <property type="match status" value="1"/>
</dbReference>
<keyword evidence="7 12" id="KW-0547">Nucleotide-binding</keyword>
<keyword evidence="8 12" id="KW-0418">Kinase</keyword>
<comment type="caution">
    <text evidence="17">The sequence shown here is derived from an EMBL/GenBank/DDBJ whole genome shotgun (WGS) entry which is preliminary data.</text>
</comment>
<dbReference type="PANTHER" id="PTHR11349">
    <property type="entry name" value="NUCLEOSIDE DIPHOSPHATE KINASE"/>
    <property type="match status" value="1"/>
</dbReference>
<keyword evidence="11 12" id="KW-0546">Nucleotide metabolism</keyword>
<evidence type="ECO:0000256" key="3">
    <source>
        <dbReference type="ARBA" id="ARBA00012966"/>
    </source>
</evidence>
<dbReference type="GO" id="GO:0005737">
    <property type="term" value="C:cytoplasm"/>
    <property type="evidence" value="ECO:0007669"/>
    <property type="project" value="UniProtKB-SubCell"/>
</dbReference>
<comment type="catalytic activity">
    <reaction evidence="12 15">
        <text>a 2'-deoxyribonucleoside 5'-diphosphate + ATP = a 2'-deoxyribonucleoside 5'-triphosphate + ADP</text>
        <dbReference type="Rhea" id="RHEA:44640"/>
        <dbReference type="ChEBI" id="CHEBI:30616"/>
        <dbReference type="ChEBI" id="CHEBI:61560"/>
        <dbReference type="ChEBI" id="CHEBI:73316"/>
        <dbReference type="ChEBI" id="CHEBI:456216"/>
        <dbReference type="EC" id="2.7.4.6"/>
    </reaction>
</comment>
<dbReference type="GO" id="GO:0046872">
    <property type="term" value="F:metal ion binding"/>
    <property type="evidence" value="ECO:0007669"/>
    <property type="project" value="UniProtKB-KW"/>
</dbReference>
<dbReference type="Pfam" id="PF00334">
    <property type="entry name" value="NDK"/>
    <property type="match status" value="1"/>
</dbReference>
<dbReference type="EC" id="2.7.4.6" evidence="3 12"/>
<dbReference type="InterPro" id="IPR001564">
    <property type="entry name" value="Nucleoside_diP_kinase"/>
</dbReference>
<comment type="subcellular location">
    <subcellularLocation>
        <location evidence="12">Cytoplasm</location>
    </subcellularLocation>
</comment>
<dbReference type="GO" id="GO:0006183">
    <property type="term" value="P:GTP biosynthetic process"/>
    <property type="evidence" value="ECO:0007669"/>
    <property type="project" value="UniProtKB-UniRule"/>
</dbReference>
<dbReference type="CDD" id="cd04413">
    <property type="entry name" value="NDPk_I"/>
    <property type="match status" value="1"/>
</dbReference>
<keyword evidence="18" id="KW-1185">Reference proteome</keyword>
<keyword evidence="5 12" id="KW-0808">Transferase</keyword>
<keyword evidence="12" id="KW-0597">Phosphoprotein</keyword>
<evidence type="ECO:0000256" key="15">
    <source>
        <dbReference type="RuleBase" id="RU004013"/>
    </source>
</evidence>